<comment type="caution">
    <text evidence="3">The sequence shown here is derived from an EMBL/GenBank/DDBJ whole genome shotgun (WGS) entry which is preliminary data.</text>
</comment>
<gene>
    <name evidence="3" type="ORF">ORJ04_12650</name>
</gene>
<dbReference type="InterPro" id="IPR001130">
    <property type="entry name" value="TatD-like"/>
</dbReference>
<dbReference type="Proteomes" id="UP001231109">
    <property type="component" value="Unassembled WGS sequence"/>
</dbReference>
<keyword evidence="4" id="KW-1185">Reference proteome</keyword>
<protein>
    <submittedName>
        <fullName evidence="3">TatD family hydrolase</fullName>
    </submittedName>
</protein>
<comment type="similarity">
    <text evidence="1">Belongs to the metallo-dependent hydrolases superfamily. TatD-type hydrolase family.</text>
</comment>
<dbReference type="PIRSF" id="PIRSF005902">
    <property type="entry name" value="DNase_TatD"/>
    <property type="match status" value="1"/>
</dbReference>
<evidence type="ECO:0000256" key="1">
    <source>
        <dbReference type="ARBA" id="ARBA00009275"/>
    </source>
</evidence>
<proteinExistence type="inferred from homology"/>
<dbReference type="PANTHER" id="PTHR46124">
    <property type="entry name" value="D-AMINOACYL-TRNA DEACYLASE"/>
    <property type="match status" value="1"/>
</dbReference>
<dbReference type="InterPro" id="IPR032466">
    <property type="entry name" value="Metal_Hydrolase"/>
</dbReference>
<dbReference type="Gene3D" id="3.20.20.140">
    <property type="entry name" value="Metal-dependent hydrolases"/>
    <property type="match status" value="1"/>
</dbReference>
<dbReference type="PANTHER" id="PTHR46124:SF2">
    <property type="entry name" value="D-AMINOACYL-TRNA DEACYLASE"/>
    <property type="match status" value="1"/>
</dbReference>
<dbReference type="InterPro" id="IPR018228">
    <property type="entry name" value="DNase_TatD-rel_CS"/>
</dbReference>
<evidence type="ECO:0000313" key="4">
    <source>
        <dbReference type="Proteomes" id="UP001231109"/>
    </source>
</evidence>
<keyword evidence="2 3" id="KW-0378">Hydrolase</keyword>
<dbReference type="SUPFAM" id="SSF51556">
    <property type="entry name" value="Metallo-dependent hydrolases"/>
    <property type="match status" value="1"/>
</dbReference>
<dbReference type="EMBL" id="JAPJDZ010000031">
    <property type="protein sequence ID" value="MDP5136799.1"/>
    <property type="molecule type" value="Genomic_DNA"/>
</dbReference>
<dbReference type="GO" id="GO:0016787">
    <property type="term" value="F:hydrolase activity"/>
    <property type="evidence" value="ECO:0007669"/>
    <property type="project" value="UniProtKB-KW"/>
</dbReference>
<dbReference type="Pfam" id="PF01026">
    <property type="entry name" value="TatD_DNase"/>
    <property type="match status" value="1"/>
</dbReference>
<sequence>MLTWCDIGVNIFSSQFDTDRQAVIKRAANAGVRQLILIGSDIAESQLNISFCQQNTGCYTTAGVHPHQAANVKSGWLDDLTLMLTKPNVIAVGECGLDFNRDFSPRPVQQQVFAEQLQLAVCTNKPVYLHERDAFDTQLAMLKEQPKITGVAHCFTGDSVQLKAWLDLGLYIGITGWLCDERRGDVLRHALQYIPLDRLLLETDAPYLLPRNLTPKPASRCNEPAFLVHIANTVATLRQLELSDIARITVANSKELFKLNNSLLAVEA</sequence>
<evidence type="ECO:0000313" key="3">
    <source>
        <dbReference type="EMBL" id="MDP5136799.1"/>
    </source>
</evidence>
<name>A0ABT9I0B0_9GAMM</name>
<dbReference type="CDD" id="cd01310">
    <property type="entry name" value="TatD_DNAse"/>
    <property type="match status" value="1"/>
</dbReference>
<reference evidence="3 4" key="1">
    <citation type="submission" date="2022-11" db="EMBL/GenBank/DDBJ databases">
        <title>Viruses from the air-sea interface of a natural surface slick.</title>
        <authorList>
            <person name="Rahlff J."/>
            <person name="Holmfeldt K."/>
        </authorList>
    </citation>
    <scope>NUCLEOTIDE SEQUENCE [LARGE SCALE GENOMIC DNA]</scope>
    <source>
        <strain evidence="3 4">SMS4</strain>
    </source>
</reference>
<dbReference type="PROSITE" id="PS01091">
    <property type="entry name" value="TATD_3"/>
    <property type="match status" value="1"/>
</dbReference>
<dbReference type="RefSeq" id="WP_027671206.1">
    <property type="nucleotide sequence ID" value="NZ_JAPJDY010000003.1"/>
</dbReference>
<accession>A0ABT9I0B0</accession>
<organism evidence="3 4">
    <name type="scientific">Rheinheimera baltica</name>
    <dbReference type="NCBI Taxonomy" id="67576"/>
    <lineage>
        <taxon>Bacteria</taxon>
        <taxon>Pseudomonadati</taxon>
        <taxon>Pseudomonadota</taxon>
        <taxon>Gammaproteobacteria</taxon>
        <taxon>Chromatiales</taxon>
        <taxon>Chromatiaceae</taxon>
        <taxon>Rheinheimera</taxon>
    </lineage>
</organism>
<evidence type="ECO:0000256" key="2">
    <source>
        <dbReference type="ARBA" id="ARBA00022801"/>
    </source>
</evidence>
<dbReference type="PROSITE" id="PS01090">
    <property type="entry name" value="TATD_2"/>
    <property type="match status" value="1"/>
</dbReference>